<accession>A0ACB7J4Z8</accession>
<comment type="caution">
    <text evidence="1">The sequence shown here is derived from an EMBL/GenBank/DDBJ whole genome shotgun (WGS) entry which is preliminary data.</text>
</comment>
<evidence type="ECO:0000313" key="1">
    <source>
        <dbReference type="EMBL" id="KAG9225657.1"/>
    </source>
</evidence>
<reference evidence="1 2" key="1">
    <citation type="journal article" date="2021" name="Appl. Environ. Microbiol.">
        <title>Genetic linkage and physical mapping for an oyster mushroom Pleurotus cornucopiae and QTL analysis for the trait cap color.</title>
        <authorList>
            <person name="Zhang Y."/>
            <person name="Gao W."/>
            <person name="Sonnenberg A."/>
            <person name="Chen Q."/>
            <person name="Zhang J."/>
            <person name="Huang C."/>
        </authorList>
    </citation>
    <scope>NUCLEOTIDE SEQUENCE [LARGE SCALE GENOMIC DNA]</scope>
    <source>
        <strain evidence="1">CCMSSC00406</strain>
    </source>
</reference>
<sequence length="280" mass="29235">MSPNTQPKTAIVTGAAQGIGKAIAIQLANDGFSVVISDIAAKQSLMDDVAAEIKAKNPDTQTLVVPADVSSASDVNNLVAKTKETFGGLDVMVANAGVCWSNSILDVTVEEWEKLFAINVRGVLLCYQAAARLMIEQKRGGRIIGASSIAGKKGSAMIGAYSASKFAIRSLTQTAACEWGVHGITVNAYAPGTIDTPMCRYSPSIETVILLTSLLIVREAAGAVLTPSGASIIDQFKAATPLGRVGEPEEIASFVSMLASEKSSYMTGQTITIDGGIWFD</sequence>
<gene>
    <name evidence="1" type="ORF">CCMSSC00406_0007514</name>
</gene>
<protein>
    <submittedName>
        <fullName evidence="1">Uncharacterized protein</fullName>
    </submittedName>
</protein>
<dbReference type="EMBL" id="WQMT02000002">
    <property type="protein sequence ID" value="KAG9225657.1"/>
    <property type="molecule type" value="Genomic_DNA"/>
</dbReference>
<proteinExistence type="predicted"/>
<name>A0ACB7J4Z8_PLECO</name>
<dbReference type="Proteomes" id="UP000824881">
    <property type="component" value="Unassembled WGS sequence"/>
</dbReference>
<evidence type="ECO:0000313" key="2">
    <source>
        <dbReference type="Proteomes" id="UP000824881"/>
    </source>
</evidence>
<keyword evidence="2" id="KW-1185">Reference proteome</keyword>
<organism evidence="1 2">
    <name type="scientific">Pleurotus cornucopiae</name>
    <name type="common">Cornucopia mushroom</name>
    <dbReference type="NCBI Taxonomy" id="5321"/>
    <lineage>
        <taxon>Eukaryota</taxon>
        <taxon>Fungi</taxon>
        <taxon>Dikarya</taxon>
        <taxon>Basidiomycota</taxon>
        <taxon>Agaricomycotina</taxon>
        <taxon>Agaricomycetes</taxon>
        <taxon>Agaricomycetidae</taxon>
        <taxon>Agaricales</taxon>
        <taxon>Pleurotineae</taxon>
        <taxon>Pleurotaceae</taxon>
        <taxon>Pleurotus</taxon>
    </lineage>
</organism>